<feature type="domain" description="Swc3 C-terminal" evidence="3">
    <location>
        <begin position="767"/>
        <end position="877"/>
    </location>
</feature>
<sequence length="902" mass="104239">MEKNGLLIPSLEGAYKERAYQQRLSRPFKVVQNLPIAKGDIDYSALKSPLSIKDSAVLYNSLFVSRYNWLHHVFRVYWSKREQAIVGDKDTQKKDKTVRFCDANFNVGVHKFAVKLFFLKDDLKEKQFAEEQERKREERLQRRKAKEEEKLKKKLEKERLEKEKEALKEKLRIEFDTQMKVMTNPTSNPTSNPISNSPTSLPSETQNQIPTGGNTPVNVAHTSANVQVNFDTAGSKEFSSTTEGTCVSATSQFKSNISESKVSDISPSVKESAKNSLSFNSINDSQTKTQDTSSISKKSSSEDISPKLLTPISNKLKEPTEENDQKFRAQPIAEDKMTKNTQTNENSSIKISTNESKSCLTNDTRSNVATNEESKSIQDEKAEELMSDPINGLLIQNLNFLARTDPHLNEVMKEVASGAAPAVKILEFKKYIERAKRLGDPTGYMRKLEIARKITEADFQRAAESHEQKIKAKERAREKAREKARQKKLEGSVIEDDKPLILTLEERKKIEEEHERQTELVKEQLEKMRLEKQRLREEREAEKLRLKQERAEKKLKEKEQREMEKQRQREEKAKEKERRKAERLAEKERQKIARDRKKDSIDYDDSDSEEENDRMAKLNSEEVSDDLWNDKLSPLQERYSKNATLVFEFVENPAQRFFLPRDTIYEVIEDEDDNNDKANSENVKMNEENSSTPTEFKAEVAGRPKSPYVTILASFVLVHNQAEIDGWDRRKLEAEEAEAKKIKTEQEETENKKRRRKKSGWSSSQVTKRATRASKQAKAIETLRREEENFHEEDEELNQKDDSRPKPVYSCITVTLSKVPYRFADLIVNSGNDLETCRTNMETVMSTGTRILPNKLWYHLDGIKDELLAETLRYNLNRLDYACSSGKRTKHQFLKKFGRGGG</sequence>
<organism evidence="4 5">
    <name type="scientific">Pichia inconspicua</name>
    <dbReference type="NCBI Taxonomy" id="52247"/>
    <lineage>
        <taxon>Eukaryota</taxon>
        <taxon>Fungi</taxon>
        <taxon>Dikarya</taxon>
        <taxon>Ascomycota</taxon>
        <taxon>Saccharomycotina</taxon>
        <taxon>Pichiomycetes</taxon>
        <taxon>Pichiales</taxon>
        <taxon>Pichiaceae</taxon>
        <taxon>Pichia</taxon>
    </lineage>
</organism>
<dbReference type="EMBL" id="SELW01000041">
    <property type="protein sequence ID" value="TID31158.1"/>
    <property type="molecule type" value="Genomic_DNA"/>
</dbReference>
<dbReference type="Pfam" id="PF24707">
    <property type="entry name" value="Swc3"/>
    <property type="match status" value="1"/>
</dbReference>
<evidence type="ECO:0000313" key="5">
    <source>
        <dbReference type="Proteomes" id="UP000307173"/>
    </source>
</evidence>
<proteinExistence type="predicted"/>
<feature type="compositionally biased region" description="Polar residues" evidence="1">
    <location>
        <begin position="339"/>
        <end position="371"/>
    </location>
</feature>
<feature type="compositionally biased region" description="Basic and acidic residues" evidence="1">
    <location>
        <begin position="554"/>
        <end position="601"/>
    </location>
</feature>
<dbReference type="InterPro" id="IPR037651">
    <property type="entry name" value="Swc3"/>
</dbReference>
<feature type="region of interest" description="Disordered" evidence="1">
    <location>
        <begin position="276"/>
        <end position="377"/>
    </location>
</feature>
<keyword evidence="5" id="KW-1185">Reference proteome</keyword>
<dbReference type="Proteomes" id="UP000307173">
    <property type="component" value="Unassembled WGS sequence"/>
</dbReference>
<dbReference type="GO" id="GO:0140849">
    <property type="term" value="F:ATP-dependent H2AZ histone chaperone activity"/>
    <property type="evidence" value="ECO:0007669"/>
    <property type="project" value="InterPro"/>
</dbReference>
<dbReference type="GO" id="GO:0000812">
    <property type="term" value="C:Swr1 complex"/>
    <property type="evidence" value="ECO:0007669"/>
    <property type="project" value="InterPro"/>
</dbReference>
<evidence type="ECO:0000259" key="3">
    <source>
        <dbReference type="Pfam" id="PF26242"/>
    </source>
</evidence>
<feature type="region of interest" description="Disordered" evidence="1">
    <location>
        <begin position="671"/>
        <end position="695"/>
    </location>
</feature>
<feature type="region of interest" description="Disordered" evidence="1">
    <location>
        <begin position="554"/>
        <end position="621"/>
    </location>
</feature>
<dbReference type="PANTHER" id="PTHR28108">
    <property type="entry name" value="SWR1-COMPLEX PROTEIN 3"/>
    <property type="match status" value="1"/>
</dbReference>
<evidence type="ECO:0000259" key="2">
    <source>
        <dbReference type="Pfam" id="PF24707"/>
    </source>
</evidence>
<feature type="compositionally biased region" description="Acidic residues" evidence="1">
    <location>
        <begin position="602"/>
        <end position="612"/>
    </location>
</feature>
<feature type="domain" description="SWR1-complex protein 3" evidence="2">
    <location>
        <begin position="26"/>
        <end position="122"/>
    </location>
</feature>
<evidence type="ECO:0000313" key="4">
    <source>
        <dbReference type="EMBL" id="TID31158.1"/>
    </source>
</evidence>
<dbReference type="STRING" id="52247.A0A4T0X6N2"/>
<name>A0A4T0X6N2_9ASCO</name>
<dbReference type="OrthoDB" id="4097064at2759"/>
<feature type="domain" description="Swc3 C-terminal" evidence="3">
    <location>
        <begin position="632"/>
        <end position="673"/>
    </location>
</feature>
<gene>
    <name evidence="4" type="ORF">CANINC_000266</name>
</gene>
<dbReference type="AlphaFoldDB" id="A0A4T0X6N2"/>
<feature type="compositionally biased region" description="Basic and acidic residues" evidence="1">
    <location>
        <begin position="675"/>
        <end position="687"/>
    </location>
</feature>
<dbReference type="InterPro" id="IPR057558">
    <property type="entry name" value="Swc3_dom"/>
</dbReference>
<feature type="compositionally biased region" description="Low complexity" evidence="1">
    <location>
        <begin position="284"/>
        <end position="298"/>
    </location>
</feature>
<feature type="region of interest" description="Disordered" evidence="1">
    <location>
        <begin position="177"/>
        <end position="219"/>
    </location>
</feature>
<dbReference type="InterPro" id="IPR058986">
    <property type="entry name" value="Swc3_C"/>
</dbReference>
<feature type="compositionally biased region" description="Basic and acidic residues" evidence="1">
    <location>
        <begin position="315"/>
        <end position="338"/>
    </location>
</feature>
<reference evidence="4 5" key="1">
    <citation type="journal article" date="2019" name="Front. Genet.">
        <title>Whole-Genome Sequencing of the Opportunistic Yeast Pathogen Candida inconspicua Uncovers Its Hybrid Origin.</title>
        <authorList>
            <person name="Mixao V."/>
            <person name="Hansen A.P."/>
            <person name="Saus E."/>
            <person name="Boekhout T."/>
            <person name="Lass-Florl C."/>
            <person name="Gabaldon T."/>
        </authorList>
    </citation>
    <scope>NUCLEOTIDE SEQUENCE [LARGE SCALE GENOMIC DNA]</scope>
    <source>
        <strain evidence="4 5">CBS 180</strain>
    </source>
</reference>
<feature type="compositionally biased region" description="Low complexity" evidence="1">
    <location>
        <begin position="183"/>
        <end position="203"/>
    </location>
</feature>
<feature type="region of interest" description="Disordered" evidence="1">
    <location>
        <begin position="130"/>
        <end position="149"/>
    </location>
</feature>
<feature type="compositionally biased region" description="Polar residues" evidence="1">
    <location>
        <begin position="204"/>
        <end position="219"/>
    </location>
</feature>
<dbReference type="Pfam" id="PF26242">
    <property type="entry name" value="Swc3_C"/>
    <property type="match status" value="2"/>
</dbReference>
<comment type="caution">
    <text evidence="4">The sequence shown here is derived from an EMBL/GenBank/DDBJ whole genome shotgun (WGS) entry which is preliminary data.</text>
</comment>
<feature type="compositionally biased region" description="Basic and acidic residues" evidence="1">
    <location>
        <begin position="738"/>
        <end position="751"/>
    </location>
</feature>
<protein>
    <submittedName>
        <fullName evidence="4">Uncharacterized protein</fullName>
    </submittedName>
</protein>
<feature type="region of interest" description="Disordered" evidence="1">
    <location>
        <begin position="738"/>
        <end position="804"/>
    </location>
</feature>
<feature type="region of interest" description="Disordered" evidence="1">
    <location>
        <begin position="462"/>
        <end position="490"/>
    </location>
</feature>
<dbReference type="PANTHER" id="PTHR28108:SF1">
    <property type="entry name" value="SWR1-COMPLEX PROTEIN 3"/>
    <property type="match status" value="1"/>
</dbReference>
<evidence type="ECO:0000256" key="1">
    <source>
        <dbReference type="SAM" id="MobiDB-lite"/>
    </source>
</evidence>
<accession>A0A4T0X6N2</accession>